<evidence type="ECO:0000313" key="2">
    <source>
        <dbReference type="Proteomes" id="UP000009026"/>
    </source>
</evidence>
<dbReference type="RefSeq" id="WP_002634433.1">
    <property type="nucleotide sequence ID" value="NZ_CP012109.1"/>
</dbReference>
<dbReference type="PROSITE" id="PS51257">
    <property type="entry name" value="PROKAR_LIPOPROTEIN"/>
    <property type="match status" value="1"/>
</dbReference>
<name>A0A0H4WNJ4_9BACT</name>
<gene>
    <name evidence="1" type="ORF">A176_001281</name>
</gene>
<accession>A0A0H4WNJ4</accession>
<evidence type="ECO:0008006" key="3">
    <source>
        <dbReference type="Google" id="ProtNLM"/>
    </source>
</evidence>
<organism evidence="1 2">
    <name type="scientific">Pseudomyxococcus hansupus</name>
    <dbReference type="NCBI Taxonomy" id="1297742"/>
    <lineage>
        <taxon>Bacteria</taxon>
        <taxon>Pseudomonadati</taxon>
        <taxon>Myxococcota</taxon>
        <taxon>Myxococcia</taxon>
        <taxon>Myxococcales</taxon>
        <taxon>Cystobacterineae</taxon>
        <taxon>Myxococcaceae</taxon>
        <taxon>Pseudomyxococcus</taxon>
    </lineage>
</organism>
<reference evidence="1 2" key="1">
    <citation type="journal article" date="2016" name="PLoS ONE">
        <title>Complete Genome Sequence and Comparative Genomics of a Novel Myxobacterium Myxococcus hansupus.</title>
        <authorList>
            <person name="Sharma G."/>
            <person name="Narwani T."/>
            <person name="Subramanian S."/>
        </authorList>
    </citation>
    <scope>NUCLEOTIDE SEQUENCE [LARGE SCALE GENOMIC DNA]</scope>
    <source>
        <strain evidence="2">mixupus</strain>
    </source>
</reference>
<keyword evidence="2" id="KW-1185">Reference proteome</keyword>
<dbReference type="OrthoDB" id="5518459at2"/>
<dbReference type="PATRIC" id="fig|1297742.4.peg.1299"/>
<dbReference type="KEGG" id="mym:A176_001281"/>
<dbReference type="EMBL" id="CP012109">
    <property type="protein sequence ID" value="AKQ64369.1"/>
    <property type="molecule type" value="Genomic_DNA"/>
</dbReference>
<evidence type="ECO:0000313" key="1">
    <source>
        <dbReference type="EMBL" id="AKQ64369.1"/>
    </source>
</evidence>
<proteinExistence type="predicted"/>
<sequence length="104" mass="10478">MLRHGRFRLLTLVMGVTLGGGGVGCDGLGDLPLGDIPPTLSDQICYTDDDCVANACCGLGTAVTHADEGPTCGGPCNSGCPDGSIDCGRCIPTCRESRCAAACQ</sequence>
<dbReference type="AlphaFoldDB" id="A0A0H4WNJ4"/>
<protein>
    <recommendedName>
        <fullName evidence="3">Lipoprotein</fullName>
    </recommendedName>
</protein>
<dbReference type="STRING" id="1297742.A176_001281"/>
<dbReference type="Proteomes" id="UP000009026">
    <property type="component" value="Chromosome"/>
</dbReference>